<evidence type="ECO:0000256" key="1">
    <source>
        <dbReference type="ARBA" id="ARBA00012468"/>
    </source>
</evidence>
<dbReference type="Gene3D" id="3.90.70.30">
    <property type="entry name" value="Phytochelatin synthase, N-terminal domain"/>
    <property type="match status" value="1"/>
</dbReference>
<keyword evidence="4" id="KW-0479">Metal-binding</keyword>
<gene>
    <name evidence="8" type="ORF">BG006_010809</name>
</gene>
<evidence type="ECO:0000256" key="3">
    <source>
        <dbReference type="ARBA" id="ARBA00022679"/>
    </source>
</evidence>
<sequence>MAYIQQETLAGFSSIRPPTRSNQFTILATATLDKETVLLQEAKNSQGRGIRKDIDTWRHILASEELSTRESHLVQVKGLYTLPAPRAIAPSFVPKSYKNRSSATASLEQRRPVYVTKYYERGSLRESLDKGEFISKTNPSSNWHGKISILKNVATALHNIQLHMQGQSHGGVSSRSVLLDKDGRAFLSWHHLNTSRQDLLCDSNNLRYYSQTVLEGISGSLANELWDKDKVLELDHDDMYSFGILAWEIAIEELPFEDLKSPTPQQLIFQIHTRFTTSAPAPLQRLIDHCTHPEMDQRPSWCTVLAELDVLDLQVLGSLEIETNQVAPEVGAIATNEQAVIAITGAPEQDPKSEVVEMMESVLNSTFYRRELPPHLHSFTSVSGKRLFKDMILAGTGENFFRMVTSFNTQSDPAFCGVSSLSMVLNALEIDPRKQWRGVWRWYSDEQLDCCATIEEMKLKGITFNQFACLARCHAKVIVKRADRHTLEEFRRDVQMVSQSSDYQLVISFSRSALGQTGSGHFSPIGGYHAGEDKVLVLDTARFKYPPFYATVTELWESLLPEDPETGLCRGYFVISATSKQKLELQKQKQQNLLSLSTSASSSSASLPLLPDPTSRPSSPSPTPFDAIVVVPDSTDAATIVGEGDRSECDCSCPKKVVYQNI</sequence>
<dbReference type="FunFam" id="3.90.70.30:FF:000001">
    <property type="entry name" value="Glutathione gamma-glutamylcysteinyltransferase 1"/>
    <property type="match status" value="1"/>
</dbReference>
<dbReference type="Pfam" id="PF05023">
    <property type="entry name" value="Phytochelatin"/>
    <property type="match status" value="1"/>
</dbReference>
<dbReference type="PROSITE" id="PS51443">
    <property type="entry name" value="PCS"/>
    <property type="match status" value="1"/>
</dbReference>
<feature type="domain" description="Protein kinase" evidence="6">
    <location>
        <begin position="1"/>
        <end position="311"/>
    </location>
</feature>
<evidence type="ECO:0000313" key="8">
    <source>
        <dbReference type="EMBL" id="KAF9325722.1"/>
    </source>
</evidence>
<evidence type="ECO:0000259" key="7">
    <source>
        <dbReference type="PROSITE" id="PS51443"/>
    </source>
</evidence>
<organism evidence="8 9">
    <name type="scientific">Podila minutissima</name>
    <dbReference type="NCBI Taxonomy" id="64525"/>
    <lineage>
        <taxon>Eukaryota</taxon>
        <taxon>Fungi</taxon>
        <taxon>Fungi incertae sedis</taxon>
        <taxon>Mucoromycota</taxon>
        <taxon>Mortierellomycotina</taxon>
        <taxon>Mortierellomycetes</taxon>
        <taxon>Mortierellales</taxon>
        <taxon>Mortierellaceae</taxon>
        <taxon>Podila</taxon>
    </lineage>
</organism>
<reference evidence="8" key="1">
    <citation type="journal article" date="2020" name="Fungal Divers.">
        <title>Resolving the Mortierellaceae phylogeny through synthesis of multi-gene phylogenetics and phylogenomics.</title>
        <authorList>
            <person name="Vandepol N."/>
            <person name="Liber J."/>
            <person name="Desiro A."/>
            <person name="Na H."/>
            <person name="Kennedy M."/>
            <person name="Barry K."/>
            <person name="Grigoriev I.V."/>
            <person name="Miller A.N."/>
            <person name="O'Donnell K."/>
            <person name="Stajich J.E."/>
            <person name="Bonito G."/>
        </authorList>
    </citation>
    <scope>NUCLEOTIDE SEQUENCE</scope>
    <source>
        <strain evidence="8">NVP1</strain>
    </source>
</reference>
<dbReference type="PANTHER" id="PTHR33447">
    <property type="entry name" value="GLUTATHIONE GAMMA-GLUTAMYLCYSTEINYLTRANSFERASE"/>
    <property type="match status" value="1"/>
</dbReference>
<feature type="compositionally biased region" description="Low complexity" evidence="5">
    <location>
        <begin position="602"/>
        <end position="618"/>
    </location>
</feature>
<dbReference type="PROSITE" id="PS50011">
    <property type="entry name" value="PROTEIN_KINASE_DOM"/>
    <property type="match status" value="1"/>
</dbReference>
<dbReference type="EC" id="2.3.2.15" evidence="1"/>
<dbReference type="InterPro" id="IPR011009">
    <property type="entry name" value="Kinase-like_dom_sf"/>
</dbReference>
<dbReference type="Pfam" id="PF07714">
    <property type="entry name" value="PK_Tyr_Ser-Thr"/>
    <property type="match status" value="1"/>
</dbReference>
<dbReference type="InterPro" id="IPR038156">
    <property type="entry name" value="PCS_N_sf"/>
</dbReference>
<proteinExistence type="predicted"/>
<dbReference type="InterPro" id="IPR000719">
    <property type="entry name" value="Prot_kinase_dom"/>
</dbReference>
<dbReference type="InterPro" id="IPR007719">
    <property type="entry name" value="PCS_N"/>
</dbReference>
<keyword evidence="3" id="KW-0808">Transferase</keyword>
<dbReference type="Proteomes" id="UP000696485">
    <property type="component" value="Unassembled WGS sequence"/>
</dbReference>
<dbReference type="InterPro" id="IPR001245">
    <property type="entry name" value="Ser-Thr/Tyr_kinase_cat_dom"/>
</dbReference>
<evidence type="ECO:0000256" key="4">
    <source>
        <dbReference type="ARBA" id="ARBA00022723"/>
    </source>
</evidence>
<evidence type="ECO:0000256" key="2">
    <source>
        <dbReference type="ARBA" id="ARBA00022539"/>
    </source>
</evidence>
<feature type="domain" description="Peptidase C83" evidence="7">
    <location>
        <begin position="362"/>
        <end position="580"/>
    </location>
</feature>
<dbReference type="AlphaFoldDB" id="A0A9P5SEZ8"/>
<evidence type="ECO:0000256" key="5">
    <source>
        <dbReference type="SAM" id="MobiDB-lite"/>
    </source>
</evidence>
<dbReference type="Gene3D" id="1.10.510.10">
    <property type="entry name" value="Transferase(Phosphotransferase) domain 1"/>
    <property type="match status" value="1"/>
</dbReference>
<dbReference type="InterPro" id="IPR040409">
    <property type="entry name" value="PCS-like"/>
</dbReference>
<dbReference type="SUPFAM" id="SSF54001">
    <property type="entry name" value="Cysteine proteinases"/>
    <property type="match status" value="1"/>
</dbReference>
<keyword evidence="9" id="KW-1185">Reference proteome</keyword>
<comment type="caution">
    <text evidence="8">The sequence shown here is derived from an EMBL/GenBank/DDBJ whole genome shotgun (WGS) entry which is preliminary data.</text>
</comment>
<keyword evidence="2" id="KW-0104">Cadmium</keyword>
<dbReference type="InterPro" id="IPR038765">
    <property type="entry name" value="Papain-like_cys_pep_sf"/>
</dbReference>
<dbReference type="GO" id="GO:0046872">
    <property type="term" value="F:metal ion binding"/>
    <property type="evidence" value="ECO:0007669"/>
    <property type="project" value="UniProtKB-KW"/>
</dbReference>
<dbReference type="GO" id="GO:0005524">
    <property type="term" value="F:ATP binding"/>
    <property type="evidence" value="ECO:0007669"/>
    <property type="project" value="InterPro"/>
</dbReference>
<evidence type="ECO:0000313" key="9">
    <source>
        <dbReference type="Proteomes" id="UP000696485"/>
    </source>
</evidence>
<protein>
    <recommendedName>
        <fullName evidence="1">glutathione gamma-glutamylcysteinyltransferase</fullName>
        <ecNumber evidence="1">2.3.2.15</ecNumber>
    </recommendedName>
</protein>
<dbReference type="EMBL" id="JAAAUY010000881">
    <property type="protein sequence ID" value="KAF9325722.1"/>
    <property type="molecule type" value="Genomic_DNA"/>
</dbReference>
<dbReference type="GO" id="GO:0010038">
    <property type="term" value="P:response to metal ion"/>
    <property type="evidence" value="ECO:0007669"/>
    <property type="project" value="InterPro"/>
</dbReference>
<accession>A0A9P5SEZ8</accession>
<name>A0A9P5SEZ8_9FUNG</name>
<dbReference type="GO" id="GO:0004672">
    <property type="term" value="F:protein kinase activity"/>
    <property type="evidence" value="ECO:0007669"/>
    <property type="project" value="InterPro"/>
</dbReference>
<evidence type="ECO:0000259" key="6">
    <source>
        <dbReference type="PROSITE" id="PS50011"/>
    </source>
</evidence>
<feature type="region of interest" description="Disordered" evidence="5">
    <location>
        <begin position="602"/>
        <end position="627"/>
    </location>
</feature>
<dbReference type="GO" id="GO:0046938">
    <property type="term" value="P:phytochelatin biosynthetic process"/>
    <property type="evidence" value="ECO:0007669"/>
    <property type="project" value="InterPro"/>
</dbReference>
<dbReference type="GO" id="GO:0016756">
    <property type="term" value="F:glutathione gamma-glutamylcysteinyltransferase activity"/>
    <property type="evidence" value="ECO:0007669"/>
    <property type="project" value="UniProtKB-EC"/>
</dbReference>
<dbReference type="SUPFAM" id="SSF56112">
    <property type="entry name" value="Protein kinase-like (PK-like)"/>
    <property type="match status" value="1"/>
</dbReference>